<comment type="caution">
    <text evidence="2">The sequence shown here is derived from an EMBL/GenBank/DDBJ whole genome shotgun (WGS) entry which is preliminary data.</text>
</comment>
<dbReference type="AlphaFoldDB" id="A0A821BEQ6"/>
<evidence type="ECO:0000313" key="2">
    <source>
        <dbReference type="EMBL" id="CAF4594332.1"/>
    </source>
</evidence>
<sequence>MTVTSLPHEKAKTQQFRQDPPIQISRPKNVQSSLEKCRYFPPSEILKLRKSENPVSIYYVFDGLVLKCRHDTVVTANPPDSEFGTNHGYEIECGVYSVHIQVNNDVRPLIGEFIIDDTLNKHNAGTENSVQNSLKDIPGFMHKSMNVISSLKEYITENKQRLIDQQADHEPPDGHAHP</sequence>
<proteinExistence type="predicted"/>
<gene>
    <name evidence="2" type="ORF">QYT958_LOCUS11121</name>
</gene>
<evidence type="ECO:0000313" key="3">
    <source>
        <dbReference type="Proteomes" id="UP000663848"/>
    </source>
</evidence>
<feature type="region of interest" description="Disordered" evidence="1">
    <location>
        <begin position="1"/>
        <end position="21"/>
    </location>
</feature>
<protein>
    <submittedName>
        <fullName evidence="2">Uncharacterized protein</fullName>
    </submittedName>
</protein>
<evidence type="ECO:0000256" key="1">
    <source>
        <dbReference type="SAM" id="MobiDB-lite"/>
    </source>
</evidence>
<name>A0A821BEQ6_9BILA</name>
<dbReference type="EMBL" id="CAJOBR010001279">
    <property type="protein sequence ID" value="CAF4594332.1"/>
    <property type="molecule type" value="Genomic_DNA"/>
</dbReference>
<reference evidence="2" key="1">
    <citation type="submission" date="2021-02" db="EMBL/GenBank/DDBJ databases">
        <authorList>
            <person name="Nowell W R."/>
        </authorList>
    </citation>
    <scope>NUCLEOTIDE SEQUENCE</scope>
</reference>
<accession>A0A821BEQ6</accession>
<dbReference type="Proteomes" id="UP000663848">
    <property type="component" value="Unassembled WGS sequence"/>
</dbReference>
<organism evidence="2 3">
    <name type="scientific">Rotaria socialis</name>
    <dbReference type="NCBI Taxonomy" id="392032"/>
    <lineage>
        <taxon>Eukaryota</taxon>
        <taxon>Metazoa</taxon>
        <taxon>Spiralia</taxon>
        <taxon>Gnathifera</taxon>
        <taxon>Rotifera</taxon>
        <taxon>Eurotatoria</taxon>
        <taxon>Bdelloidea</taxon>
        <taxon>Philodinida</taxon>
        <taxon>Philodinidae</taxon>
        <taxon>Rotaria</taxon>
    </lineage>
</organism>